<dbReference type="PANTHER" id="PTHR36306">
    <property type="entry name" value="ALPHA-AMYLASE-RELATED-RELATED"/>
    <property type="match status" value="1"/>
</dbReference>
<dbReference type="SUPFAM" id="SSF88688">
    <property type="entry name" value="Families 57/38 glycoside transferase middle domain"/>
    <property type="match status" value="1"/>
</dbReference>
<evidence type="ECO:0000256" key="1">
    <source>
        <dbReference type="ARBA" id="ARBA00006821"/>
    </source>
</evidence>
<dbReference type="GO" id="GO:0016787">
    <property type="term" value="F:hydrolase activity"/>
    <property type="evidence" value="ECO:0007669"/>
    <property type="project" value="UniProtKB-KW"/>
</dbReference>
<dbReference type="Pfam" id="PF09094">
    <property type="entry name" value="AmyA-A_glucT_m"/>
    <property type="match status" value="1"/>
</dbReference>
<feature type="domain" description="Alpha-amylase/4-alpha-glucanotransferase C-terminal" evidence="5">
    <location>
        <begin position="379"/>
        <end position="435"/>
    </location>
</feature>
<dbReference type="Proteomes" id="UP000006903">
    <property type="component" value="Chromosome"/>
</dbReference>
<gene>
    <name evidence="6" type="ordered locus">DKAM_0351</name>
</gene>
<evidence type="ECO:0000259" key="3">
    <source>
        <dbReference type="Pfam" id="PF03065"/>
    </source>
</evidence>
<reference evidence="6 7" key="1">
    <citation type="journal article" date="2009" name="J. Bacteriol.">
        <title>Complete genome sequence of the anaerobic, protein-degrading hyperthermophilic crenarchaeon Desulfurococcus kamchatkensis.</title>
        <authorList>
            <person name="Ravin N.V."/>
            <person name="Mardanov A.V."/>
            <person name="Beletsky A.V."/>
            <person name="Kublanov I.V."/>
            <person name="Kolganova T.V."/>
            <person name="Lebedinsky A.V."/>
            <person name="Chernyh N.A."/>
            <person name="Bonch-Osmolovskaya E.A."/>
            <person name="Skryabin K.G."/>
        </authorList>
    </citation>
    <scope>NUCLEOTIDE SEQUENCE [LARGE SCALE GENOMIC DNA]</scope>
    <source>
        <strain evidence="7">DSM 18924 / JCM 16383 / VKM B-2413 / 1221n</strain>
    </source>
</reference>
<evidence type="ECO:0000259" key="4">
    <source>
        <dbReference type="Pfam" id="PF09094"/>
    </source>
</evidence>
<dbReference type="HOGENOM" id="CLU_026700_0_0_2"/>
<protein>
    <submittedName>
        <fullName evidence="6">Glycoside hydrolase, family 57</fullName>
    </submittedName>
</protein>
<dbReference type="InterPro" id="IPR014718">
    <property type="entry name" value="GH-type_carb-bd"/>
</dbReference>
<dbReference type="InterPro" id="IPR011330">
    <property type="entry name" value="Glyco_hydro/deAcase_b/a-brl"/>
</dbReference>
<dbReference type="InterPro" id="IPR028995">
    <property type="entry name" value="Glyco_hydro_57/38_cen_sf"/>
</dbReference>
<evidence type="ECO:0000259" key="5">
    <source>
        <dbReference type="Pfam" id="PF09095"/>
    </source>
</evidence>
<dbReference type="KEGG" id="dka:DKAM_0351"/>
<dbReference type="SUPFAM" id="SSF88713">
    <property type="entry name" value="Glycoside hydrolase/deacetylase"/>
    <property type="match status" value="1"/>
</dbReference>
<dbReference type="EMBL" id="CP001140">
    <property type="protein sequence ID" value="ACL10677.1"/>
    <property type="molecule type" value="Genomic_DNA"/>
</dbReference>
<dbReference type="InterPro" id="IPR004300">
    <property type="entry name" value="Glyco_hydro_57_N"/>
</dbReference>
<dbReference type="InterPro" id="IPR052046">
    <property type="entry name" value="GH57_Enzymes"/>
</dbReference>
<organism evidence="6 7">
    <name type="scientific">Desulfurococcus amylolyticus (strain DSM 18924 / JCM 16383 / VKM B-2413 / 1221n)</name>
    <name type="common">Desulfurococcus kamchatkensis</name>
    <dbReference type="NCBI Taxonomy" id="490899"/>
    <lineage>
        <taxon>Archaea</taxon>
        <taxon>Thermoproteota</taxon>
        <taxon>Thermoprotei</taxon>
        <taxon>Desulfurococcales</taxon>
        <taxon>Desulfurococcaceae</taxon>
        <taxon>Desulfurococcus</taxon>
    </lineage>
</organism>
<dbReference type="GO" id="GO:0005975">
    <property type="term" value="P:carbohydrate metabolic process"/>
    <property type="evidence" value="ECO:0007669"/>
    <property type="project" value="InterPro"/>
</dbReference>
<dbReference type="CAZy" id="GH57">
    <property type="family name" value="Glycoside Hydrolase Family 57"/>
</dbReference>
<dbReference type="Pfam" id="PF03065">
    <property type="entry name" value="Glyco_hydro_57"/>
    <property type="match status" value="1"/>
</dbReference>
<evidence type="ECO:0000256" key="2">
    <source>
        <dbReference type="ARBA" id="ARBA00023277"/>
    </source>
</evidence>
<proteinExistence type="inferred from homology"/>
<dbReference type="Pfam" id="PF09095">
    <property type="entry name" value="AmyA-gluTrfs_C"/>
    <property type="match status" value="2"/>
</dbReference>
<accession>B8D3J6</accession>
<keyword evidence="6" id="KW-0378">Hydrolase</keyword>
<feature type="domain" description="Alpha-amylase/4-alpha-glucanotransferase C-terminal" evidence="5">
    <location>
        <begin position="440"/>
        <end position="629"/>
    </location>
</feature>
<dbReference type="InterPro" id="IPR011013">
    <property type="entry name" value="Gal_mutarotase_sf_dom"/>
</dbReference>
<feature type="domain" description="Glycoside hydrolase family 57 N-terminal" evidence="3">
    <location>
        <begin position="21"/>
        <end position="270"/>
    </location>
</feature>
<name>B8D3J6_DESA1</name>
<dbReference type="STRING" id="490899.DKAM_0351"/>
<feature type="domain" description="Alpha-amylase/4-alpha-glucanotransferase central" evidence="4">
    <location>
        <begin position="284"/>
        <end position="360"/>
    </location>
</feature>
<sequence length="646" mass="75587">MVYMSKVNFIFALHFHQPTGQLKRINEKIFENSYKLLLDVFKSFSDLKFTIHISGPLLLYLAKNHPEWLEEVFKLGDLGSLEFMAGSIGESILPIIPRDDREYQIREYIKIFEELSGFKPRGLWIPERIWEPHLPEVIGRLGLEYVFIDDSTLTKTGYPHDLAYYSWITEDSGQVVRVFFIDAGIRYILPWEPPQRVLEYLIGKIKEGDPARLILWGSDAEKFGEWMDSGHSRSWLYAFLDLMRRTRSRVSMIHPSEYLSEYGVKGLLYLDTGSYDKMLEWSRGFFRNFLVKYKEADNMHKKMLWVKKKLEKAGDLPRELRVEYLLAQCNDAYWHGLFGGVYLAHLRQAIYEKLLKVERWAEEKSNYFSGEDFRKMMVDFDYDGLSELLLETPMQNLYIKPSDGGTLFEYDVKIKGFEHNLQDTMTRYGEPYLNKPGFNPDWYRRVSWRLHLWSPDTGLYDWINNTPFKDMSDLALKNYHVASGEEGEVVLRALGGFYQYGSPPVMVTAEKMVRLTSNGHTTLFRVRNIGDREFTAKLGIEYHVAWKIDRENEAKPYYTINGVNRDVSEGGVFNTERITIKSPVYPGIRLESNTHHEVWIAQLSSYSRTEKGFMEIPQGLAIMFVEQLSLKPGEEYETSISWILEI</sequence>
<evidence type="ECO:0000313" key="7">
    <source>
        <dbReference type="Proteomes" id="UP000006903"/>
    </source>
</evidence>
<dbReference type="InterPro" id="IPR015179">
    <property type="entry name" value="A-amylase/a-glucTrfase_C"/>
</dbReference>
<dbReference type="InterPro" id="IPR015178">
    <property type="entry name" value="A-amylase/a-glucTrfase_central"/>
</dbReference>
<dbReference type="Gene3D" id="2.70.98.10">
    <property type="match status" value="1"/>
</dbReference>
<comment type="similarity">
    <text evidence="1">Belongs to the glycosyl hydrolase 57 family.</text>
</comment>
<dbReference type="GO" id="GO:0030246">
    <property type="term" value="F:carbohydrate binding"/>
    <property type="evidence" value="ECO:0007669"/>
    <property type="project" value="InterPro"/>
</dbReference>
<dbReference type="SUPFAM" id="SSF74650">
    <property type="entry name" value="Galactose mutarotase-like"/>
    <property type="match status" value="1"/>
</dbReference>
<evidence type="ECO:0000313" key="6">
    <source>
        <dbReference type="EMBL" id="ACL10677.1"/>
    </source>
</evidence>
<dbReference type="Gene3D" id="3.20.110.20">
    <property type="match status" value="1"/>
</dbReference>
<dbReference type="eggNOG" id="arCOG03280">
    <property type="taxonomic scope" value="Archaea"/>
</dbReference>
<keyword evidence="2" id="KW-0119">Carbohydrate metabolism</keyword>
<dbReference type="AlphaFoldDB" id="B8D3J6"/>
<dbReference type="PANTHER" id="PTHR36306:SF1">
    <property type="entry name" value="ALPHA-AMYLASE-RELATED"/>
    <property type="match status" value="1"/>
</dbReference>